<comment type="caution">
    <text evidence="2">The sequence shown here is derived from an EMBL/GenBank/DDBJ whole genome shotgun (WGS) entry which is preliminary data.</text>
</comment>
<dbReference type="PROSITE" id="PS51819">
    <property type="entry name" value="VOC"/>
    <property type="match status" value="1"/>
</dbReference>
<evidence type="ECO:0000313" key="2">
    <source>
        <dbReference type="EMBL" id="MBP2368488.1"/>
    </source>
</evidence>
<dbReference type="InterPro" id="IPR004360">
    <property type="entry name" value="Glyas_Fos-R_dOase_dom"/>
</dbReference>
<evidence type="ECO:0000313" key="3">
    <source>
        <dbReference type="Proteomes" id="UP001519295"/>
    </source>
</evidence>
<reference evidence="2 3" key="1">
    <citation type="submission" date="2021-03" db="EMBL/GenBank/DDBJ databases">
        <title>Sequencing the genomes of 1000 actinobacteria strains.</title>
        <authorList>
            <person name="Klenk H.-P."/>
        </authorList>
    </citation>
    <scope>NUCLEOTIDE SEQUENCE [LARGE SCALE GENOMIC DNA]</scope>
    <source>
        <strain evidence="2 3">DSM 45256</strain>
    </source>
</reference>
<dbReference type="Proteomes" id="UP001519295">
    <property type="component" value="Unassembled WGS sequence"/>
</dbReference>
<dbReference type="SUPFAM" id="SSF54593">
    <property type="entry name" value="Glyoxalase/Bleomycin resistance protein/Dihydroxybiphenyl dioxygenase"/>
    <property type="match status" value="1"/>
</dbReference>
<dbReference type="CDD" id="cd06587">
    <property type="entry name" value="VOC"/>
    <property type="match status" value="1"/>
</dbReference>
<dbReference type="InterPro" id="IPR037523">
    <property type="entry name" value="VOC_core"/>
</dbReference>
<organism evidence="2 3">
    <name type="scientific">Pseudonocardia parietis</name>
    <dbReference type="NCBI Taxonomy" id="570936"/>
    <lineage>
        <taxon>Bacteria</taxon>
        <taxon>Bacillati</taxon>
        <taxon>Actinomycetota</taxon>
        <taxon>Actinomycetes</taxon>
        <taxon>Pseudonocardiales</taxon>
        <taxon>Pseudonocardiaceae</taxon>
        <taxon>Pseudonocardia</taxon>
    </lineage>
</organism>
<name>A0ABS4VX27_9PSEU</name>
<protein>
    <submittedName>
        <fullName evidence="2">Catechol 2,3-dioxygenase-like lactoylglutathione lyase family enzyme</fullName>
    </submittedName>
</protein>
<keyword evidence="3" id="KW-1185">Reference proteome</keyword>
<proteinExistence type="predicted"/>
<dbReference type="EMBL" id="JAGINU010000001">
    <property type="protein sequence ID" value="MBP2368488.1"/>
    <property type="molecule type" value="Genomic_DNA"/>
</dbReference>
<gene>
    <name evidence="2" type="ORF">JOF36_004184</name>
</gene>
<evidence type="ECO:0000259" key="1">
    <source>
        <dbReference type="PROSITE" id="PS51819"/>
    </source>
</evidence>
<accession>A0ABS4VX27</accession>
<feature type="domain" description="VOC" evidence="1">
    <location>
        <begin position="1"/>
        <end position="124"/>
    </location>
</feature>
<dbReference type="Gene3D" id="3.10.180.10">
    <property type="entry name" value="2,3-Dihydroxybiphenyl 1,2-Dioxygenase, domain 1"/>
    <property type="match status" value="1"/>
</dbReference>
<dbReference type="InterPro" id="IPR029068">
    <property type="entry name" value="Glyas_Bleomycin-R_OHBP_Dase"/>
</dbReference>
<dbReference type="Pfam" id="PF00903">
    <property type="entry name" value="Glyoxalase"/>
    <property type="match status" value="1"/>
</dbReference>
<sequence>MDVVNVRYIVEDVGASIEFYTRHLGFTVVMDAAPGFAALSRGALRLLVNAAHGSGGASRVMPDGRVPTPGGWNRIQLTVTDLDGDVARLRGAGVRFRNDIVVGRGGSQILLEDPAGNLVELFQPA</sequence>
<dbReference type="RefSeq" id="WP_210029691.1">
    <property type="nucleotide sequence ID" value="NZ_JAGINU010000001.1"/>
</dbReference>